<organism evidence="14 15">
    <name type="scientific">Bombus vosnesenskii</name>
    <dbReference type="NCBI Taxonomy" id="207650"/>
    <lineage>
        <taxon>Eukaryota</taxon>
        <taxon>Metazoa</taxon>
        <taxon>Ecdysozoa</taxon>
        <taxon>Arthropoda</taxon>
        <taxon>Hexapoda</taxon>
        <taxon>Insecta</taxon>
        <taxon>Pterygota</taxon>
        <taxon>Neoptera</taxon>
        <taxon>Endopterygota</taxon>
        <taxon>Hymenoptera</taxon>
        <taxon>Apocrita</taxon>
        <taxon>Aculeata</taxon>
        <taxon>Apoidea</taxon>
        <taxon>Anthophila</taxon>
        <taxon>Apidae</taxon>
        <taxon>Bombus</taxon>
        <taxon>Pyrobombus</taxon>
    </lineage>
</organism>
<proteinExistence type="inferred from homology"/>
<dbReference type="SUPFAM" id="SSF50475">
    <property type="entry name" value="FMN-binding split barrel"/>
    <property type="match status" value="1"/>
</dbReference>
<dbReference type="PANTHER" id="PTHR10851">
    <property type="entry name" value="PYRIDOXINE-5-PHOSPHATE OXIDASE"/>
    <property type="match status" value="1"/>
</dbReference>
<dbReference type="FunFam" id="2.30.110.10:FF:000005">
    <property type="entry name" value="NAD(P)H-hydrate epimerase"/>
    <property type="match status" value="1"/>
</dbReference>
<dbReference type="InterPro" id="IPR011576">
    <property type="entry name" value="Pyridox_Oxase_N"/>
</dbReference>
<dbReference type="NCBIfam" id="NF004231">
    <property type="entry name" value="PRK05679.1"/>
    <property type="match status" value="1"/>
</dbReference>
<protein>
    <recommendedName>
        <fullName evidence="7">pyridoxal 5'-phosphate synthase</fullName>
        <ecNumber evidence="7">1.4.3.5</ecNumber>
    </recommendedName>
</protein>
<evidence type="ECO:0000259" key="13">
    <source>
        <dbReference type="Pfam" id="PF10590"/>
    </source>
</evidence>
<dbReference type="PANTHER" id="PTHR10851:SF0">
    <property type="entry name" value="PYRIDOXINE-5'-PHOSPHATE OXIDASE"/>
    <property type="match status" value="1"/>
</dbReference>
<dbReference type="GeneID" id="117235120"/>
<dbReference type="Pfam" id="PF10590">
    <property type="entry name" value="PNP_phzG_C"/>
    <property type="match status" value="1"/>
</dbReference>
<dbReference type="InterPro" id="IPR019576">
    <property type="entry name" value="Pyridoxamine_oxidase_dimer_C"/>
</dbReference>
<evidence type="ECO:0000313" key="14">
    <source>
        <dbReference type="Proteomes" id="UP000504631"/>
    </source>
</evidence>
<evidence type="ECO:0000256" key="1">
    <source>
        <dbReference type="ARBA" id="ARBA00001917"/>
    </source>
</evidence>
<evidence type="ECO:0000256" key="4">
    <source>
        <dbReference type="ARBA" id="ARBA00005037"/>
    </source>
</evidence>
<comment type="subunit">
    <text evidence="6">Homodimer.</text>
</comment>
<evidence type="ECO:0000256" key="6">
    <source>
        <dbReference type="ARBA" id="ARBA00011738"/>
    </source>
</evidence>
<dbReference type="Proteomes" id="UP000504631">
    <property type="component" value="Unplaced"/>
</dbReference>
<dbReference type="InterPro" id="IPR019740">
    <property type="entry name" value="Pyridox_Oxase_CS"/>
</dbReference>
<evidence type="ECO:0000256" key="2">
    <source>
        <dbReference type="ARBA" id="ARBA00003691"/>
    </source>
</evidence>
<dbReference type="Gene3D" id="2.30.110.10">
    <property type="entry name" value="Electron Transport, Fmn-binding Protein, Chain A"/>
    <property type="match status" value="1"/>
</dbReference>
<dbReference type="UniPathway" id="UPA01068">
    <property type="reaction ID" value="UER00304"/>
</dbReference>
<keyword evidence="8" id="KW-0285">Flavoprotein</keyword>
<comment type="pathway">
    <text evidence="3">Cofactor metabolism; pyridoxal 5'-phosphate salvage; pyridoxal 5'-phosphate from pyridoxamine 5'-phosphate: step 1/1.</text>
</comment>
<dbReference type="PROSITE" id="PS01064">
    <property type="entry name" value="PYRIDOX_OXIDASE"/>
    <property type="match status" value="1"/>
</dbReference>
<evidence type="ECO:0000256" key="8">
    <source>
        <dbReference type="ARBA" id="ARBA00022630"/>
    </source>
</evidence>
<comment type="similarity">
    <text evidence="5">Belongs to the pyridoxamine 5'-phosphate oxidase family.</text>
</comment>
<comment type="function">
    <text evidence="2">Catalyzes the oxidation of either pyridoxine 5'-phosphate (PNP) or pyridoxamine 5'-phosphate (PMP) into pyridoxal 5'-phosphate (PLP).</text>
</comment>
<evidence type="ECO:0000256" key="3">
    <source>
        <dbReference type="ARBA" id="ARBA00004738"/>
    </source>
</evidence>
<evidence type="ECO:0000256" key="9">
    <source>
        <dbReference type="ARBA" id="ARBA00022643"/>
    </source>
</evidence>
<evidence type="ECO:0000259" key="12">
    <source>
        <dbReference type="Pfam" id="PF01243"/>
    </source>
</evidence>
<name>A0A6J3KKD2_9HYME</name>
<dbReference type="GO" id="GO:0008615">
    <property type="term" value="P:pyridoxine biosynthetic process"/>
    <property type="evidence" value="ECO:0007669"/>
    <property type="project" value="UniProtKB-KW"/>
</dbReference>
<dbReference type="HAMAP" id="MF_01629">
    <property type="entry name" value="PdxH"/>
    <property type="match status" value="1"/>
</dbReference>
<keyword evidence="11" id="KW-0664">Pyridoxine biosynthesis</keyword>
<evidence type="ECO:0000256" key="11">
    <source>
        <dbReference type="ARBA" id="ARBA00023096"/>
    </source>
</evidence>
<dbReference type="RefSeq" id="XP_033352746.1">
    <property type="nucleotide sequence ID" value="XM_033496855.1"/>
</dbReference>
<dbReference type="KEGG" id="bvk:117235120"/>
<feature type="domain" description="Pyridoxine 5'-phosphate oxidase dimerisation C-terminal" evidence="13">
    <location>
        <begin position="188"/>
        <end position="242"/>
    </location>
</feature>
<dbReference type="AlphaFoldDB" id="A0A6J3KKD2"/>
<gene>
    <name evidence="15" type="primary">LOC117235120</name>
</gene>
<accession>A0A6J3KKD2</accession>
<dbReference type="GO" id="GO:0010181">
    <property type="term" value="F:FMN binding"/>
    <property type="evidence" value="ECO:0007669"/>
    <property type="project" value="InterPro"/>
</dbReference>
<reference evidence="15" key="1">
    <citation type="submission" date="2025-08" db="UniProtKB">
        <authorList>
            <consortium name="RefSeq"/>
        </authorList>
    </citation>
    <scope>IDENTIFICATION</scope>
    <source>
        <tissue evidence="15">Muscle</tissue>
    </source>
</reference>
<sequence>MSSSKLTADAKFGVDIGDMRIRYKGKDETFTEEQLVSKEPIGQFKAWFEEASKNPNIMEPNTMFLATATKNGIPSIRPVLLKHYGNDGFKFYTNYESKKGHDIAQNSNVAAYFYWQPLRRGVRMEGRAVKTSPEDSDHYFQTRPYSCQIGSMSSKQSSVIASRETLIVRERELLAQFPKGQVKRPDCWGGYIIIPHSVEFWQGQSDRLHDRIRFRRPMPNEKIDNVLLHRGDDGWVYERLSP</sequence>
<keyword evidence="10" id="KW-0560">Oxidoreductase</keyword>
<keyword evidence="9" id="KW-0288">FMN</keyword>
<dbReference type="GO" id="GO:0004733">
    <property type="term" value="F:pyridoxamine phosphate oxidase activity"/>
    <property type="evidence" value="ECO:0007669"/>
    <property type="project" value="UniProtKB-EC"/>
</dbReference>
<feature type="domain" description="Pyridoxamine 5'-phosphate oxidase N-terminal" evidence="12">
    <location>
        <begin position="57"/>
        <end position="169"/>
    </location>
</feature>
<evidence type="ECO:0000256" key="5">
    <source>
        <dbReference type="ARBA" id="ARBA00007301"/>
    </source>
</evidence>
<evidence type="ECO:0000256" key="7">
    <source>
        <dbReference type="ARBA" id="ARBA00012801"/>
    </source>
</evidence>
<dbReference type="Pfam" id="PF01243">
    <property type="entry name" value="PNPOx_N"/>
    <property type="match status" value="1"/>
</dbReference>
<evidence type="ECO:0000313" key="15">
    <source>
        <dbReference type="RefSeq" id="XP_033352746.1"/>
    </source>
</evidence>
<comment type="pathway">
    <text evidence="4">Cofactor metabolism; pyridoxal 5'-phosphate salvage; pyridoxal 5'-phosphate from pyridoxine 5'-phosphate: step 1/1.</text>
</comment>
<keyword evidence="14" id="KW-1185">Reference proteome</keyword>
<dbReference type="NCBIfam" id="TIGR00558">
    <property type="entry name" value="pdxH"/>
    <property type="match status" value="1"/>
</dbReference>
<dbReference type="InterPro" id="IPR012349">
    <property type="entry name" value="Split_barrel_FMN-bd"/>
</dbReference>
<comment type="cofactor">
    <cofactor evidence="1">
        <name>FMN</name>
        <dbReference type="ChEBI" id="CHEBI:58210"/>
    </cofactor>
</comment>
<evidence type="ECO:0000256" key="10">
    <source>
        <dbReference type="ARBA" id="ARBA00023002"/>
    </source>
</evidence>
<dbReference type="EC" id="1.4.3.5" evidence="7"/>
<dbReference type="PIRSF" id="PIRSF000190">
    <property type="entry name" value="Pyd_amn-ph_oxd"/>
    <property type="match status" value="1"/>
</dbReference>
<dbReference type="InterPro" id="IPR000659">
    <property type="entry name" value="Pyridox_Oxase"/>
</dbReference>